<keyword evidence="1" id="KW-0472">Membrane</keyword>
<dbReference type="EMBL" id="CP002219">
    <property type="protein sequence ID" value="ADQ06439.1"/>
    <property type="molecule type" value="Genomic_DNA"/>
</dbReference>
<dbReference type="KEGG" id="chd:Calhy_1790"/>
<dbReference type="KEGG" id="chd:Calhy_1358"/>
<dbReference type="KEGG" id="chd:Calhy_0178"/>
<dbReference type="EMBL" id="CP002219">
    <property type="protein sequence ID" value="ADQ07076.1"/>
    <property type="molecule type" value="Genomic_DNA"/>
</dbReference>
<dbReference type="KEGG" id="chd:Calhy_1565"/>
<name>E4Q7K4_CALH1</name>
<reference key="1">
    <citation type="submission" date="2010-09" db="EMBL/GenBank/DDBJ databases">
        <title>Complete sequence of Caldicellulosiruptor hydrothermalis 108.</title>
        <authorList>
            <consortium name="US DOE Joint Genome Institute"/>
            <person name="Lucas S."/>
            <person name="Copeland A."/>
            <person name="Lapidus A."/>
            <person name="Cheng J.-F."/>
            <person name="Bruce D."/>
            <person name="Goodwin L."/>
            <person name="Pitluck S."/>
            <person name="Davenport K."/>
            <person name="Detter J.C."/>
            <person name="Han C."/>
            <person name="Tapia R."/>
            <person name="Land M."/>
            <person name="Hauser L."/>
            <person name="Chang Y.-J."/>
            <person name="Jeffries C."/>
            <person name="Kyrpides N."/>
            <person name="Ivanova N."/>
            <person name="Mikhailova N."/>
            <person name="Blumer-Schuette S.E."/>
            <person name="Kelly R.M."/>
            <person name="Woyke T."/>
        </authorList>
    </citation>
    <scope>NUCLEOTIDE SEQUENCE</scope>
    <source>
        <strain>108</strain>
    </source>
</reference>
<dbReference type="STRING" id="632292.Calhy_0044"/>
<reference evidence="12 17" key="2">
    <citation type="journal article" date="2011" name="J. Bacteriol.">
        <title>Complete genome sequences for the anaerobic, extremely thermophilic plant biomass-degrading bacteria Caldicellulosiruptor hydrothermalis, Caldicellulosiruptor kristjanssonii, Caldicellulosiruptor kronotskyensis, Caldicellulosiruptor owensenis, and Caldicellulosiruptor lactoaceticus.</title>
        <authorList>
            <person name="Blumer-Schuette S.E."/>
            <person name="Ozdemir I."/>
            <person name="Mistry D."/>
            <person name="Lucas S."/>
            <person name="Lapidus A."/>
            <person name="Cheng J.F."/>
            <person name="Goodwin L.A."/>
            <person name="Pitluck S."/>
            <person name="Land M.L."/>
            <person name="Hauser L.J."/>
            <person name="Woyke T."/>
            <person name="Mikhailova N."/>
            <person name="Pati A."/>
            <person name="Kyrpides N.C."/>
            <person name="Ivanova N."/>
            <person name="Detter J.C."/>
            <person name="Walston-Davenport K."/>
            <person name="Han S."/>
            <person name="Adams M.W."/>
            <person name="Kelly R.M."/>
        </authorList>
    </citation>
    <scope>NUCLEOTIDE SEQUENCE [LARGE SCALE GENOMIC DNA]</scope>
    <source>
        <strain evidence="12">108</strain>
        <strain evidence="17">DSM 18901 / VKM B-2411 / 108</strain>
    </source>
</reference>
<evidence type="ECO:0000313" key="10">
    <source>
        <dbReference type="EMBL" id="ADQ07281.1"/>
    </source>
</evidence>
<dbReference type="EMBL" id="CP002219">
    <property type="protein sequence ID" value="ADQ05936.1"/>
    <property type="molecule type" value="Genomic_DNA"/>
</dbReference>
<accession>E4Q7K4</accession>
<gene>
    <name evidence="3" type="ordered locus">Calhy_0044</name>
    <name evidence="4" type="ordered locus">Calhy_0139</name>
    <name evidence="5" type="ordered locus">Calhy_0166</name>
    <name evidence="6" type="ordered locus">Calhy_0178</name>
    <name evidence="7" type="ordered locus">Calhy_0622</name>
    <name evidence="8" type="ordered locus">Calhy_0702</name>
    <name evidence="9" type="ordered locus">Calhy_1358</name>
    <name evidence="10" type="ordered locus">Calhy_1565</name>
    <name evidence="11" type="ordered locus">Calhy_1790</name>
    <name evidence="12" type="ordered locus">Calhy_2141</name>
    <name evidence="13" type="ordered locus">Calhy_2148</name>
    <name evidence="14" type="ordered locus">Calhy_2244</name>
    <name evidence="15" type="ordered locus">Calhy_2299</name>
    <name evidence="16" type="ordered locus">Calhy_2482</name>
</gene>
<dbReference type="HOGENOM" id="CLU_046629_0_0_9"/>
<organism evidence="12 17">
    <name type="scientific">Caldicellulosiruptor hydrothermalis (strain DSM 18901 / VKM B-2411 / 108)</name>
    <dbReference type="NCBI Taxonomy" id="632292"/>
    <lineage>
        <taxon>Bacteria</taxon>
        <taxon>Bacillati</taxon>
        <taxon>Bacillota</taxon>
        <taxon>Bacillota incertae sedis</taxon>
        <taxon>Caldicellulosiruptorales</taxon>
        <taxon>Caldicellulosiruptoraceae</taxon>
        <taxon>Caldicellulosiruptor</taxon>
    </lineage>
</organism>
<evidence type="ECO:0000313" key="17">
    <source>
        <dbReference type="Proteomes" id="UP000006890"/>
    </source>
</evidence>
<dbReference type="Pfam" id="PF05598">
    <property type="entry name" value="DUF772"/>
    <property type="match status" value="1"/>
</dbReference>
<evidence type="ECO:0000313" key="7">
    <source>
        <dbReference type="EMBL" id="ADQ06363.1"/>
    </source>
</evidence>
<dbReference type="KEGG" id="chd:Calhy_0622"/>
<dbReference type="EMBL" id="CP002219">
    <property type="protein sequence ID" value="ADQ07949.1"/>
    <property type="molecule type" value="Genomic_DNA"/>
</dbReference>
<feature type="transmembrane region" description="Helical" evidence="1">
    <location>
        <begin position="439"/>
        <end position="460"/>
    </location>
</feature>
<evidence type="ECO:0000313" key="12">
    <source>
        <dbReference type="EMBL" id="ADQ07849.1"/>
    </source>
</evidence>
<evidence type="ECO:0000313" key="8">
    <source>
        <dbReference type="EMBL" id="ADQ06439.1"/>
    </source>
</evidence>
<keyword evidence="1" id="KW-0812">Transmembrane</keyword>
<dbReference type="EMBL" id="CP002219">
    <property type="protein sequence ID" value="ADQ07503.1"/>
    <property type="molecule type" value="Genomic_DNA"/>
</dbReference>
<evidence type="ECO:0000313" key="14">
    <source>
        <dbReference type="EMBL" id="ADQ07949.1"/>
    </source>
</evidence>
<dbReference type="AlphaFoldDB" id="E4Q7K4"/>
<dbReference type="Proteomes" id="UP000006890">
    <property type="component" value="Chromosome"/>
</dbReference>
<dbReference type="EMBL" id="CP002219">
    <property type="protein sequence ID" value="ADQ08003.1"/>
    <property type="molecule type" value="Genomic_DNA"/>
</dbReference>
<dbReference type="KEGG" id="chd:Calhy_0139"/>
<dbReference type="EMBL" id="CP002219">
    <property type="protein sequence ID" value="ADQ07281.1"/>
    <property type="molecule type" value="Genomic_DNA"/>
</dbReference>
<dbReference type="EMBL" id="CP002219">
    <property type="protein sequence ID" value="ADQ07849.1"/>
    <property type="molecule type" value="Genomic_DNA"/>
</dbReference>
<proteinExistence type="predicted"/>
<evidence type="ECO:0000313" key="6">
    <source>
        <dbReference type="EMBL" id="ADQ05936.1"/>
    </source>
</evidence>
<evidence type="ECO:0000313" key="11">
    <source>
        <dbReference type="EMBL" id="ADQ07503.1"/>
    </source>
</evidence>
<evidence type="ECO:0000259" key="2">
    <source>
        <dbReference type="Pfam" id="PF05598"/>
    </source>
</evidence>
<dbReference type="KEGG" id="chd:Calhy_2482"/>
<keyword evidence="1" id="KW-1133">Transmembrane helix</keyword>
<dbReference type="RefSeq" id="WP_013402019.1">
    <property type="nucleotide sequence ID" value="NC_014652.1"/>
</dbReference>
<evidence type="ECO:0000313" key="3">
    <source>
        <dbReference type="EMBL" id="ADQ05806.1"/>
    </source>
</evidence>
<evidence type="ECO:0000313" key="13">
    <source>
        <dbReference type="EMBL" id="ADQ07856.1"/>
    </source>
</evidence>
<dbReference type="KEGG" id="chd:Calhy_0702"/>
<evidence type="ECO:0000256" key="1">
    <source>
        <dbReference type="SAM" id="Phobius"/>
    </source>
</evidence>
<evidence type="ECO:0000313" key="15">
    <source>
        <dbReference type="EMBL" id="ADQ08003.1"/>
    </source>
</evidence>
<evidence type="ECO:0000313" key="4">
    <source>
        <dbReference type="EMBL" id="ADQ05900.1"/>
    </source>
</evidence>
<keyword evidence="17" id="KW-1185">Reference proteome</keyword>
<dbReference type="EMBL" id="CP002219">
    <property type="protein sequence ID" value="ADQ05806.1"/>
    <property type="molecule type" value="Genomic_DNA"/>
</dbReference>
<dbReference type="OrthoDB" id="1706305at2"/>
<dbReference type="EMBL" id="CP002219">
    <property type="protein sequence ID" value="ADQ05925.1"/>
    <property type="molecule type" value="Genomic_DNA"/>
</dbReference>
<dbReference type="eggNOG" id="COG3039">
    <property type="taxonomic scope" value="Bacteria"/>
</dbReference>
<dbReference type="EMBL" id="CP002219">
    <property type="protein sequence ID" value="ADQ05900.1"/>
    <property type="molecule type" value="Genomic_DNA"/>
</dbReference>
<protein>
    <recommendedName>
        <fullName evidence="2">Transposase InsH N-terminal domain-containing protein</fullName>
    </recommendedName>
</protein>
<dbReference type="KEGG" id="chd:Calhy_2299"/>
<dbReference type="KEGG" id="chd:Calhy_0166"/>
<dbReference type="EMBL" id="CP002219">
    <property type="protein sequence ID" value="ADQ06363.1"/>
    <property type="molecule type" value="Genomic_DNA"/>
</dbReference>
<evidence type="ECO:0000313" key="16">
    <source>
        <dbReference type="EMBL" id="ADQ08177.1"/>
    </source>
</evidence>
<dbReference type="EMBL" id="CP002219">
    <property type="protein sequence ID" value="ADQ08177.1"/>
    <property type="molecule type" value="Genomic_DNA"/>
</dbReference>
<feature type="domain" description="Transposase InsH N-terminal" evidence="2">
    <location>
        <begin position="25"/>
        <end position="115"/>
    </location>
</feature>
<dbReference type="KEGG" id="chd:Calhy_2148"/>
<dbReference type="KEGG" id="chd:Calhy_2141"/>
<evidence type="ECO:0000313" key="5">
    <source>
        <dbReference type="EMBL" id="ADQ05925.1"/>
    </source>
</evidence>
<sequence length="476" mass="54236">MFNTKPKQLSFIDLFSHLKASALYKPESLLGLFNKFIDLSHYIPSSFYNAYYKYFGKHRYFSLESMLCCFLVQKLLKLNTLTQLRAVLLNSFELRSFCNLHGNVPSISTLSRFRKIFASEIHKLFQNISIHAHNISIQQCPQDSSILIFDTTGIVPKVRENNPKFIHLLLKNTSKANPELPSEKVYSLVYSSLPKTANANSNIRLMFVNGHFCWALKFAVITNALGIPLALVPLFNYDSPSSDPQEAKAISDSKGLIPSLETLFSYIPKNFSTFIADSALDSHNIYSTLKNTFNFSKIVIPLNTRASKNTTPTSDPNIVISEDGIPICKKFNKPFKPEGKCQGKNRSLRLKWTCPMSQYKDGKRICSCPQPCTTSKSGRMFYTYPDNFRSFPGINRNSQEFFDLYKKRVAVEQTIYHLKSYMGSDTISTYDHISIFSDFLLSAITFSLLFILAHNIKLYCSKLTIKKLNKLKKLIA</sequence>
<evidence type="ECO:0000313" key="9">
    <source>
        <dbReference type="EMBL" id="ADQ07076.1"/>
    </source>
</evidence>
<dbReference type="KEGG" id="chd:Calhy_2244"/>
<dbReference type="InterPro" id="IPR008490">
    <property type="entry name" value="Transposase_InsH_N"/>
</dbReference>
<dbReference type="KEGG" id="chd:Calhy_0044"/>
<dbReference type="EMBL" id="CP002219">
    <property type="protein sequence ID" value="ADQ07856.1"/>
    <property type="molecule type" value="Genomic_DNA"/>
</dbReference>